<comment type="caution">
    <text evidence="10">The sequence shown here is derived from an EMBL/GenBank/DDBJ whole genome shotgun (WGS) entry which is preliminary data.</text>
</comment>
<keyword evidence="7" id="KW-0325">Glycoprotein</keyword>
<evidence type="ECO:0000256" key="5">
    <source>
        <dbReference type="ARBA" id="ARBA00022989"/>
    </source>
</evidence>
<evidence type="ECO:0000313" key="10">
    <source>
        <dbReference type="EMBL" id="KAK2716210.1"/>
    </source>
</evidence>
<evidence type="ECO:0000256" key="2">
    <source>
        <dbReference type="ARBA" id="ARBA00005341"/>
    </source>
</evidence>
<organism evidence="10 11">
    <name type="scientific">Artemia franciscana</name>
    <name type="common">Brine shrimp</name>
    <name type="synonym">Artemia sanfranciscana</name>
    <dbReference type="NCBI Taxonomy" id="6661"/>
    <lineage>
        <taxon>Eukaryota</taxon>
        <taxon>Metazoa</taxon>
        <taxon>Ecdysozoa</taxon>
        <taxon>Arthropoda</taxon>
        <taxon>Crustacea</taxon>
        <taxon>Branchiopoda</taxon>
        <taxon>Anostraca</taxon>
        <taxon>Artemiidae</taxon>
        <taxon>Artemia</taxon>
    </lineage>
</organism>
<evidence type="ECO:0000256" key="9">
    <source>
        <dbReference type="SAM" id="Phobius"/>
    </source>
</evidence>
<reference evidence="10" key="1">
    <citation type="submission" date="2023-07" db="EMBL/GenBank/DDBJ databases">
        <title>Chromosome-level genome assembly of Artemia franciscana.</title>
        <authorList>
            <person name="Jo E."/>
        </authorList>
    </citation>
    <scope>NUCLEOTIDE SEQUENCE</scope>
    <source>
        <tissue evidence="10">Whole body</tissue>
    </source>
</reference>
<protein>
    <submittedName>
        <fullName evidence="10">Uncharacterized protein</fullName>
    </submittedName>
</protein>
<feature type="non-terminal residue" evidence="10">
    <location>
        <position position="1"/>
    </location>
</feature>
<proteinExistence type="inferred from homology"/>
<name>A0AA88HUT4_ARTSF</name>
<feature type="transmembrane region" description="Helical" evidence="9">
    <location>
        <begin position="285"/>
        <end position="306"/>
    </location>
</feature>
<keyword evidence="3 9" id="KW-0812">Transmembrane</keyword>
<keyword evidence="6 9" id="KW-0472">Membrane</keyword>
<dbReference type="EMBL" id="JAVRJZ010000012">
    <property type="protein sequence ID" value="KAK2716210.1"/>
    <property type="molecule type" value="Genomic_DNA"/>
</dbReference>
<feature type="region of interest" description="Disordered" evidence="8">
    <location>
        <begin position="175"/>
        <end position="250"/>
    </location>
</feature>
<evidence type="ECO:0000256" key="3">
    <source>
        <dbReference type="ARBA" id="ARBA00022692"/>
    </source>
</evidence>
<gene>
    <name evidence="10" type="ORF">QYM36_010700</name>
</gene>
<comment type="similarity">
    <text evidence="2">Belongs to the CD164 family.</text>
</comment>
<evidence type="ECO:0000256" key="1">
    <source>
        <dbReference type="ARBA" id="ARBA00004479"/>
    </source>
</evidence>
<dbReference type="PANTHER" id="PTHR11337:SF8">
    <property type="entry name" value="VISGUN, ISOFORM E"/>
    <property type="match status" value="1"/>
</dbReference>
<dbReference type="Proteomes" id="UP001187531">
    <property type="component" value="Unassembled WGS sequence"/>
</dbReference>
<evidence type="ECO:0000313" key="11">
    <source>
        <dbReference type="Proteomes" id="UP001187531"/>
    </source>
</evidence>
<accession>A0AA88HUT4</accession>
<dbReference type="GO" id="GO:0031410">
    <property type="term" value="C:cytoplasmic vesicle"/>
    <property type="evidence" value="ECO:0007669"/>
    <property type="project" value="TreeGrafter"/>
</dbReference>
<evidence type="ECO:0000256" key="7">
    <source>
        <dbReference type="ARBA" id="ARBA00023180"/>
    </source>
</evidence>
<evidence type="ECO:0000256" key="8">
    <source>
        <dbReference type="SAM" id="MobiDB-lite"/>
    </source>
</evidence>
<evidence type="ECO:0000256" key="4">
    <source>
        <dbReference type="ARBA" id="ARBA00022729"/>
    </source>
</evidence>
<comment type="subcellular location">
    <subcellularLocation>
        <location evidence="1">Membrane</location>
        <topology evidence="1">Single-pass type I membrane protein</topology>
    </subcellularLocation>
</comment>
<evidence type="ECO:0000256" key="6">
    <source>
        <dbReference type="ARBA" id="ARBA00023136"/>
    </source>
</evidence>
<keyword evidence="4" id="KW-0732">Signal</keyword>
<keyword evidence="11" id="KW-1185">Reference proteome</keyword>
<dbReference type="InterPro" id="IPR007947">
    <property type="entry name" value="CD164_MGC24"/>
</dbReference>
<keyword evidence="5 9" id="KW-1133">Transmembrane helix</keyword>
<dbReference type="AlphaFoldDB" id="A0AA88HUT4"/>
<feature type="compositionally biased region" description="Low complexity" evidence="8">
    <location>
        <begin position="220"/>
        <end position="250"/>
    </location>
</feature>
<dbReference type="GO" id="GO:0016020">
    <property type="term" value="C:membrane"/>
    <property type="evidence" value="ECO:0007669"/>
    <property type="project" value="UniProtKB-SubCell"/>
</dbReference>
<sequence length="320" mass="33870">KYLATLSMSKITKTAFIIIKIQTVNPKFIVKNSLHLCCICSFQSIIIAEMKYFICLSALVLMSSTGLCTPVENFKKVCADFGNSSCVNCLENPFNLTCKYVVQGDKSTCRDINAPLVTNATSITDTEYCESADERSQENVYNSNQVLGDIGVLSVPEDQVENADGAINAVVSKDNTTIEPPSTTDVPTTSVAPNTTVIPTTSVVPNTTITPTTSVPPSPTTTSPANTTTSNIPTTTTSVPTTTSTSVPTTVTSTLIPSTTVTTVSPATSTSAKPSPAPIPRSFDAASFFGGIVLGLGLIGAGFFGMKIYRRTIERSYHTL</sequence>
<dbReference type="PANTHER" id="PTHR11337">
    <property type="entry name" value="MUCIN/PORIMIN"/>
    <property type="match status" value="1"/>
</dbReference>
<feature type="compositionally biased region" description="Low complexity" evidence="8">
    <location>
        <begin position="180"/>
        <end position="213"/>
    </location>
</feature>